<gene>
    <name evidence="2" type="ORF">IFM46972_10519</name>
</gene>
<dbReference type="Proteomes" id="UP000465221">
    <property type="component" value="Unassembled WGS sequence"/>
</dbReference>
<reference evidence="2 3" key="1">
    <citation type="submission" date="2020-01" db="EMBL/GenBank/DDBJ databases">
        <title>Draft genome sequence of Aspergillus udagawae IFM 46972.</title>
        <authorList>
            <person name="Takahashi H."/>
            <person name="Yaguchi T."/>
        </authorList>
    </citation>
    <scope>NUCLEOTIDE SEQUENCE [LARGE SCALE GENOMIC DNA]</scope>
    <source>
        <strain evidence="2 3">IFM 46972</strain>
    </source>
</reference>
<evidence type="ECO:0000313" key="2">
    <source>
        <dbReference type="EMBL" id="GFF56454.1"/>
    </source>
</evidence>
<sequence length="307" mass="33073">MGGCQIDPNPDIIGIGIRISIYILSLASPLISFFLQSAELSGSIESSLGVTGLALFLTTVVQTALGGIALFHALCVLHLLGLVGISFRPKGHYPPSVARTTTFLALYVVAVSGSLIYFIYVFANARNFGNKPECNPDTKYVLFGVDIQATNTVIRWIFVAMFAMLALGFIIWLVLLSGAACCMALDCGWGRSRSSRRNDRDSGLGADDELYASGFIRMLGRLGASIYMMVMLELMIRRNDLLPTIKEWTFGQVLAMSMLIGPLVDFASLLLGKVKTNPSDNFLGSGGGGGGFEASVARGRFSMPERQ</sequence>
<feature type="transmembrane region" description="Helical" evidence="1">
    <location>
        <begin position="156"/>
        <end position="189"/>
    </location>
</feature>
<name>A0A8H3XPQ1_9EURO</name>
<proteinExistence type="predicted"/>
<keyword evidence="1" id="KW-0812">Transmembrane</keyword>
<dbReference type="EMBL" id="BLKC01000136">
    <property type="protein sequence ID" value="GFF56454.1"/>
    <property type="molecule type" value="Genomic_DNA"/>
</dbReference>
<feature type="transmembrane region" description="Helical" evidence="1">
    <location>
        <begin position="55"/>
        <end position="83"/>
    </location>
</feature>
<feature type="transmembrane region" description="Helical" evidence="1">
    <location>
        <begin position="104"/>
        <end position="123"/>
    </location>
</feature>
<feature type="transmembrane region" description="Helical" evidence="1">
    <location>
        <begin position="210"/>
        <end position="230"/>
    </location>
</feature>
<evidence type="ECO:0000256" key="1">
    <source>
        <dbReference type="SAM" id="Phobius"/>
    </source>
</evidence>
<feature type="transmembrane region" description="Helical" evidence="1">
    <location>
        <begin position="12"/>
        <end position="35"/>
    </location>
</feature>
<accession>A0A8H3XPQ1</accession>
<feature type="transmembrane region" description="Helical" evidence="1">
    <location>
        <begin position="250"/>
        <end position="271"/>
    </location>
</feature>
<protein>
    <submittedName>
        <fullName evidence="2">Uncharacterized protein</fullName>
    </submittedName>
</protein>
<organism evidence="2 3">
    <name type="scientific">Aspergillus udagawae</name>
    <dbReference type="NCBI Taxonomy" id="91492"/>
    <lineage>
        <taxon>Eukaryota</taxon>
        <taxon>Fungi</taxon>
        <taxon>Dikarya</taxon>
        <taxon>Ascomycota</taxon>
        <taxon>Pezizomycotina</taxon>
        <taxon>Eurotiomycetes</taxon>
        <taxon>Eurotiomycetidae</taxon>
        <taxon>Eurotiales</taxon>
        <taxon>Aspergillaceae</taxon>
        <taxon>Aspergillus</taxon>
        <taxon>Aspergillus subgen. Fumigati</taxon>
    </lineage>
</organism>
<comment type="caution">
    <text evidence="2">The sequence shown here is derived from an EMBL/GenBank/DDBJ whole genome shotgun (WGS) entry which is preliminary data.</text>
</comment>
<keyword evidence="1" id="KW-0472">Membrane</keyword>
<dbReference type="AlphaFoldDB" id="A0A8H3XPQ1"/>
<keyword evidence="1" id="KW-1133">Transmembrane helix</keyword>
<evidence type="ECO:0000313" key="3">
    <source>
        <dbReference type="Proteomes" id="UP000465221"/>
    </source>
</evidence>